<dbReference type="RefSeq" id="WP_014440354.1">
    <property type="nucleotide sequence ID" value="NC_017093.1"/>
</dbReference>
<feature type="transmembrane region" description="Helical" evidence="2">
    <location>
        <begin position="16"/>
        <end position="34"/>
    </location>
</feature>
<accession>I0GXG7</accession>
<keyword evidence="2" id="KW-0812">Transmembrane</keyword>
<dbReference type="KEGG" id="ams:AMIS_2340"/>
<dbReference type="HOGENOM" id="CLU_2128112_0_0_11"/>
<dbReference type="PATRIC" id="fig|512565.3.peg.236"/>
<dbReference type="STRING" id="512565.AMIS_2340"/>
<name>I0GXG7_ACTM4</name>
<keyword evidence="2" id="KW-1133">Transmembrane helix</keyword>
<protein>
    <submittedName>
        <fullName evidence="3">Uncharacterized protein</fullName>
    </submittedName>
</protein>
<gene>
    <name evidence="3" type="ordered locus">AMIS_2340</name>
</gene>
<proteinExistence type="predicted"/>
<evidence type="ECO:0000313" key="4">
    <source>
        <dbReference type="Proteomes" id="UP000007882"/>
    </source>
</evidence>
<reference evidence="3 4" key="1">
    <citation type="submission" date="2012-02" db="EMBL/GenBank/DDBJ databases">
        <title>Complete genome sequence of Actinoplanes missouriensis 431 (= NBRC 102363).</title>
        <authorList>
            <person name="Ohnishi Y."/>
            <person name="Ishikawa J."/>
            <person name="Sekine M."/>
            <person name="Hosoyama A."/>
            <person name="Harada T."/>
            <person name="Narita H."/>
            <person name="Hata T."/>
            <person name="Konno Y."/>
            <person name="Tutikane K."/>
            <person name="Fujita N."/>
            <person name="Horinouchi S."/>
            <person name="Hayakawa M."/>
        </authorList>
    </citation>
    <scope>NUCLEOTIDE SEQUENCE [LARGE SCALE GENOMIC DNA]</scope>
    <source>
        <strain evidence="4">ATCC 14538 / DSM 43046 / CBS 188.64 / JCM 3121 / NBRC 102363 / NCIMB 12654 / NRRL B-3342 / UNCC 431</strain>
    </source>
</reference>
<dbReference type="EMBL" id="AP012319">
    <property type="protein sequence ID" value="BAL85454.1"/>
    <property type="molecule type" value="Genomic_DNA"/>
</dbReference>
<keyword evidence="2" id="KW-0472">Membrane</keyword>
<dbReference type="AlphaFoldDB" id="I0GXG7"/>
<feature type="region of interest" description="Disordered" evidence="1">
    <location>
        <begin position="95"/>
        <end position="114"/>
    </location>
</feature>
<keyword evidence="4" id="KW-1185">Reference proteome</keyword>
<organism evidence="3 4">
    <name type="scientific">Actinoplanes missouriensis (strain ATCC 14538 / DSM 43046 / CBS 188.64 / JCM 3121 / NBRC 102363 / NCIMB 12654 / NRRL B-3342 / UNCC 431)</name>
    <dbReference type="NCBI Taxonomy" id="512565"/>
    <lineage>
        <taxon>Bacteria</taxon>
        <taxon>Bacillati</taxon>
        <taxon>Actinomycetota</taxon>
        <taxon>Actinomycetes</taxon>
        <taxon>Micromonosporales</taxon>
        <taxon>Micromonosporaceae</taxon>
        <taxon>Actinoplanes</taxon>
    </lineage>
</organism>
<evidence type="ECO:0000256" key="1">
    <source>
        <dbReference type="SAM" id="MobiDB-lite"/>
    </source>
</evidence>
<evidence type="ECO:0000313" key="3">
    <source>
        <dbReference type="EMBL" id="BAL85454.1"/>
    </source>
</evidence>
<evidence type="ECO:0000256" key="2">
    <source>
        <dbReference type="SAM" id="Phobius"/>
    </source>
</evidence>
<dbReference type="Proteomes" id="UP000007882">
    <property type="component" value="Chromosome"/>
</dbReference>
<feature type="compositionally biased region" description="Pro residues" evidence="1">
    <location>
        <begin position="104"/>
        <end position="114"/>
    </location>
</feature>
<sequence>MTTAVARWLTSRPADIAWRLMAAVALLLSVMIGVRQVQMTSCQARYNESANSSTRARAEAAEADRQALDELLRVVADQPDAALSEIRRYNMARAQADEQRRLNPVPPSPQETCG</sequence>